<evidence type="ECO:0000256" key="7">
    <source>
        <dbReference type="ARBA" id="ARBA00023054"/>
    </source>
</evidence>
<dbReference type="PROSITE" id="PS50192">
    <property type="entry name" value="T_SNARE"/>
    <property type="match status" value="1"/>
</dbReference>
<evidence type="ECO:0000313" key="13">
    <source>
        <dbReference type="Proteomes" id="UP000014480"/>
    </source>
</evidence>
<keyword evidence="4" id="KW-0812">Transmembrane</keyword>
<comment type="similarity">
    <text evidence="2">Belongs to the syntaxin family.</text>
</comment>
<sequence length="392" mass="43140">MDITPVFNDILRKRNAPIVTNKKLSLEAIDGFLKEAYRINSHITDLHNELKDVRQAYLSTAAPRRHVRTNTGGTTKEPRQLTDRDREEVDANAKQMLRELNASIRALDEAEQLRRETETAVIRKKYSRGLGMLGAWAAGDGGGGGDEGKTAEHRAAEGAARDVGAHRDGVLWSLKQGLQLCGRTQGEMMEARLTREMEKNRSVLAKAGGGTAMPELGNFYEAMQKEKAKAGGKTATAAGFPPDEGSGQDFRQDLTEEQIQMFEKGNQDMLQHYNSTLDKVRTAEKSLLEISELQTLLVGNLATQSAHIEQLVADSENITTDVSGGNKQLKKATQRPSTARYTFFASAGFELLIGAADRLESEVCSASEVRNGLGLIQMLDLKVDFYLCYPFS</sequence>
<comment type="caution">
    <text evidence="12">The sequence shown here is derived from an EMBL/GenBank/DDBJ whole genome shotgun (WGS) entry which is preliminary data.</text>
</comment>
<dbReference type="InterPro" id="IPR019529">
    <property type="entry name" value="Syntaxin-18_N"/>
</dbReference>
<evidence type="ECO:0000256" key="2">
    <source>
        <dbReference type="ARBA" id="ARBA00009063"/>
    </source>
</evidence>
<dbReference type="Pfam" id="PF10496">
    <property type="entry name" value="Syntaxin-18_N"/>
    <property type="match status" value="1"/>
</dbReference>
<keyword evidence="13" id="KW-1185">Reference proteome</keyword>
<keyword evidence="7 9" id="KW-0175">Coiled coil</keyword>
<evidence type="ECO:0000256" key="8">
    <source>
        <dbReference type="ARBA" id="ARBA00023136"/>
    </source>
</evidence>
<dbReference type="GO" id="GO:0005783">
    <property type="term" value="C:endoplasmic reticulum"/>
    <property type="evidence" value="ECO:0007669"/>
    <property type="project" value="TreeGrafter"/>
</dbReference>
<evidence type="ECO:0000256" key="6">
    <source>
        <dbReference type="ARBA" id="ARBA00022989"/>
    </source>
</evidence>
<evidence type="ECO:0000256" key="1">
    <source>
        <dbReference type="ARBA" id="ARBA00004211"/>
    </source>
</evidence>
<protein>
    <submittedName>
        <fullName evidence="12">Syntaxin ufe1</fullName>
    </submittedName>
</protein>
<comment type="subcellular location">
    <subcellularLocation>
        <location evidence="1">Membrane</location>
        <topology evidence="1">Single-pass type IV membrane protein</topology>
    </subcellularLocation>
</comment>
<dbReference type="EMBL" id="AMCV02000048">
    <property type="protein sequence ID" value="TDZ14691.1"/>
    <property type="molecule type" value="Genomic_DNA"/>
</dbReference>
<proteinExistence type="inferred from homology"/>
<dbReference type="InterPro" id="IPR000727">
    <property type="entry name" value="T_SNARE_dom"/>
</dbReference>
<dbReference type="PANTHER" id="PTHR15959">
    <property type="entry name" value="SYNTAXIN-18"/>
    <property type="match status" value="1"/>
</dbReference>
<evidence type="ECO:0000256" key="5">
    <source>
        <dbReference type="ARBA" id="ARBA00022927"/>
    </source>
</evidence>
<reference evidence="13" key="1">
    <citation type="journal article" date="2013" name="New Phytol.">
        <title>Comparative genomic and transcriptomic analyses reveal the hemibiotrophic stage shift of Colletotrichum fungi.</title>
        <authorList>
            <person name="Gan P."/>
            <person name="Ikeda K."/>
            <person name="Irieda H."/>
            <person name="Narusaka M."/>
            <person name="O'Connell R.J."/>
            <person name="Narusaka Y."/>
            <person name="Takano Y."/>
            <person name="Kubo Y."/>
            <person name="Shirasu K."/>
        </authorList>
    </citation>
    <scope>NUCLEOTIDE SEQUENCE [LARGE SCALE GENOMIC DNA]</scope>
    <source>
        <strain evidence="13">104-T / ATCC 96160 / CBS 514.97 / LARS 414 / MAFF 240422</strain>
    </source>
</reference>
<dbReference type="Proteomes" id="UP000014480">
    <property type="component" value="Unassembled WGS sequence"/>
</dbReference>
<accession>A0A484FAT7</accession>
<name>A0A484FAT7_COLOR</name>
<organism evidence="12 13">
    <name type="scientific">Colletotrichum orbiculare (strain 104-T / ATCC 96160 / CBS 514.97 / LARS 414 / MAFF 240422)</name>
    <name type="common">Cucumber anthracnose fungus</name>
    <name type="synonym">Colletotrichum lagenarium</name>
    <dbReference type="NCBI Taxonomy" id="1213857"/>
    <lineage>
        <taxon>Eukaryota</taxon>
        <taxon>Fungi</taxon>
        <taxon>Dikarya</taxon>
        <taxon>Ascomycota</taxon>
        <taxon>Pezizomycotina</taxon>
        <taxon>Sordariomycetes</taxon>
        <taxon>Hypocreomycetidae</taxon>
        <taxon>Glomerellales</taxon>
        <taxon>Glomerellaceae</taxon>
        <taxon>Colletotrichum</taxon>
        <taxon>Colletotrichum orbiculare species complex</taxon>
    </lineage>
</organism>
<dbReference type="GO" id="GO:0006890">
    <property type="term" value="P:retrograde vesicle-mediated transport, Golgi to endoplasmic reticulum"/>
    <property type="evidence" value="ECO:0007669"/>
    <property type="project" value="TreeGrafter"/>
</dbReference>
<dbReference type="GO" id="GO:0015031">
    <property type="term" value="P:protein transport"/>
    <property type="evidence" value="ECO:0007669"/>
    <property type="project" value="UniProtKB-KW"/>
</dbReference>
<dbReference type="STRING" id="1213857.A0A484FAT7"/>
<evidence type="ECO:0000259" key="11">
    <source>
        <dbReference type="PROSITE" id="PS50192"/>
    </source>
</evidence>
<keyword evidence="8" id="KW-0472">Membrane</keyword>
<evidence type="ECO:0000313" key="12">
    <source>
        <dbReference type="EMBL" id="TDZ14691.1"/>
    </source>
</evidence>
<feature type="domain" description="T-SNARE coiled-coil homology" evidence="11">
    <location>
        <begin position="270"/>
        <end position="332"/>
    </location>
</feature>
<dbReference type="PANTHER" id="PTHR15959:SF0">
    <property type="entry name" value="SYNTAXIN-18"/>
    <property type="match status" value="1"/>
</dbReference>
<reference evidence="13" key="2">
    <citation type="journal article" date="2019" name="Mol. Plant Microbe Interact.">
        <title>Genome sequence resources for four phytopathogenic fungi from the Colletotrichum orbiculare species complex.</title>
        <authorList>
            <person name="Gan P."/>
            <person name="Tsushima A."/>
            <person name="Narusaka M."/>
            <person name="Narusaka Y."/>
            <person name="Takano Y."/>
            <person name="Kubo Y."/>
            <person name="Shirasu K."/>
        </authorList>
    </citation>
    <scope>GENOME REANNOTATION</scope>
    <source>
        <strain evidence="13">104-T / ATCC 96160 / CBS 514.97 / LARS 414 / MAFF 240422</strain>
    </source>
</reference>
<feature type="region of interest" description="Disordered" evidence="10">
    <location>
        <begin position="67"/>
        <end position="87"/>
    </location>
</feature>
<evidence type="ECO:0000256" key="4">
    <source>
        <dbReference type="ARBA" id="ARBA00022692"/>
    </source>
</evidence>
<keyword evidence="6" id="KW-1133">Transmembrane helix</keyword>
<keyword evidence="5" id="KW-0653">Protein transport</keyword>
<evidence type="ECO:0000256" key="3">
    <source>
        <dbReference type="ARBA" id="ARBA00022448"/>
    </source>
</evidence>
<dbReference type="AlphaFoldDB" id="A0A484FAT7"/>
<dbReference type="GO" id="GO:0031201">
    <property type="term" value="C:SNARE complex"/>
    <property type="evidence" value="ECO:0007669"/>
    <property type="project" value="TreeGrafter"/>
</dbReference>
<dbReference type="OrthoDB" id="342981at2759"/>
<gene>
    <name evidence="12" type="primary">ufe1</name>
    <name evidence="12" type="ORF">Cob_v012322</name>
</gene>
<feature type="coiled-coil region" evidence="9">
    <location>
        <begin position="93"/>
        <end position="120"/>
    </location>
</feature>
<evidence type="ECO:0000256" key="10">
    <source>
        <dbReference type="SAM" id="MobiDB-lite"/>
    </source>
</evidence>
<keyword evidence="3" id="KW-0813">Transport</keyword>
<feature type="compositionally biased region" description="Basic and acidic residues" evidence="10">
    <location>
        <begin position="76"/>
        <end position="87"/>
    </location>
</feature>
<evidence type="ECO:0000256" key="9">
    <source>
        <dbReference type="SAM" id="Coils"/>
    </source>
</evidence>